<gene>
    <name evidence="2" type="ORF">SAMN05660686_04855</name>
</gene>
<dbReference type="RefSeq" id="WP_051244961.1">
    <property type="nucleotide sequence ID" value="NZ_FNBW01000022.1"/>
</dbReference>
<comment type="caution">
    <text evidence="2">The sequence shown here is derived from an EMBL/GenBank/DDBJ whole genome shotgun (WGS) entry which is preliminary data.</text>
</comment>
<protein>
    <recommendedName>
        <fullName evidence="4">DUF2948 family protein</fullName>
    </recommendedName>
</protein>
<evidence type="ECO:0000313" key="3">
    <source>
        <dbReference type="Proteomes" id="UP000198615"/>
    </source>
</evidence>
<name>A0A8G2BP45_9PROT</name>
<dbReference type="OrthoDB" id="7352754at2"/>
<reference evidence="2 3" key="1">
    <citation type="submission" date="2016-10" db="EMBL/GenBank/DDBJ databases">
        <authorList>
            <person name="Varghese N."/>
            <person name="Submissions S."/>
        </authorList>
    </citation>
    <scope>NUCLEOTIDE SEQUENCE [LARGE SCALE GENOMIC DNA]</scope>
    <source>
        <strain evidence="2 3">DSM 18839</strain>
    </source>
</reference>
<dbReference type="EMBL" id="FNBW01000022">
    <property type="protein sequence ID" value="SDG56040.1"/>
    <property type="molecule type" value="Genomic_DNA"/>
</dbReference>
<accession>A0A8G2BP45</accession>
<dbReference type="Pfam" id="PF11164">
    <property type="entry name" value="DUF2948"/>
    <property type="match status" value="1"/>
</dbReference>
<feature type="compositionally biased region" description="Basic and acidic residues" evidence="1">
    <location>
        <begin position="155"/>
        <end position="170"/>
    </location>
</feature>
<feature type="region of interest" description="Disordered" evidence="1">
    <location>
        <begin position="150"/>
        <end position="170"/>
    </location>
</feature>
<dbReference type="Proteomes" id="UP000198615">
    <property type="component" value="Unassembled WGS sequence"/>
</dbReference>
<keyword evidence="3" id="KW-1185">Reference proteome</keyword>
<dbReference type="AlphaFoldDB" id="A0A8G2BP45"/>
<organism evidence="2 3">
    <name type="scientific">Thalassobaculum litoreum DSM 18839</name>
    <dbReference type="NCBI Taxonomy" id="1123362"/>
    <lineage>
        <taxon>Bacteria</taxon>
        <taxon>Pseudomonadati</taxon>
        <taxon>Pseudomonadota</taxon>
        <taxon>Alphaproteobacteria</taxon>
        <taxon>Rhodospirillales</taxon>
        <taxon>Thalassobaculaceae</taxon>
        <taxon>Thalassobaculum</taxon>
    </lineage>
</organism>
<evidence type="ECO:0008006" key="4">
    <source>
        <dbReference type="Google" id="ProtNLM"/>
    </source>
</evidence>
<proteinExistence type="predicted"/>
<sequence length="170" mass="18817">MARRPALTPFGDKGRDRPLRVRAEDLEDLTVVAAYLQDAIVPVSEMSYEAAEHRFVLVAGRFRWEIAPDGTVAEGQDTPFERVHTGIRFEGVRNVRTRGIDRRDPGQMLNLLSLAYADGTVDLVFAGDATIRLDVDSLSCHVEDLGTPWPTVFRPSHDDGDDKDGAPKAD</sequence>
<evidence type="ECO:0000313" key="2">
    <source>
        <dbReference type="EMBL" id="SDG56040.1"/>
    </source>
</evidence>
<dbReference type="InterPro" id="IPR021335">
    <property type="entry name" value="DUF2948"/>
</dbReference>
<evidence type="ECO:0000256" key="1">
    <source>
        <dbReference type="SAM" id="MobiDB-lite"/>
    </source>
</evidence>